<reference evidence="1 2" key="1">
    <citation type="journal article" date="2012" name="BMC Genomics">
        <title>Comparative genomic analysis of human infective Trypanosoma cruzi lineages with the bat-restricted subspecies T. cruzi marinkellei.</title>
        <authorList>
            <person name="Franzen O."/>
            <person name="Talavera-Lopez C."/>
            <person name="Ochaya S."/>
            <person name="Butler C.E."/>
            <person name="Messenger L.A."/>
            <person name="Lewis M.D."/>
            <person name="Llewellyn M.S."/>
            <person name="Marinkelle C.J."/>
            <person name="Tyler K.M."/>
            <person name="Miles M.A."/>
            <person name="Andersson B."/>
        </authorList>
    </citation>
    <scope>NUCLEOTIDE SEQUENCE [LARGE SCALE GENOMIC DNA]</scope>
    <source>
        <strain evidence="1 2">B7</strain>
    </source>
</reference>
<evidence type="ECO:0000313" key="1">
    <source>
        <dbReference type="EMBL" id="EKF28273.1"/>
    </source>
</evidence>
<dbReference type="AlphaFoldDB" id="K2M015"/>
<dbReference type="OrthoDB" id="10376629at2759"/>
<evidence type="ECO:0000313" key="2">
    <source>
        <dbReference type="Proteomes" id="UP000007350"/>
    </source>
</evidence>
<accession>K2M015</accession>
<keyword evidence="2" id="KW-1185">Reference proteome</keyword>
<proteinExistence type="predicted"/>
<comment type="caution">
    <text evidence="1">The sequence shown here is derived from an EMBL/GenBank/DDBJ whole genome shotgun (WGS) entry which is preliminary data.</text>
</comment>
<dbReference type="Proteomes" id="UP000007350">
    <property type="component" value="Unassembled WGS sequence"/>
</dbReference>
<sequence>MICSETTPSSIIGKAATTIRLPRYAVVNAPRRVRSHMRISPHQIRTPHAEHRVVAWDTVSRSGVGVFQPRHVNDAPDDVR</sequence>
<protein>
    <submittedName>
        <fullName evidence="1">Uncharacterized protein</fullName>
    </submittedName>
</protein>
<dbReference type="EMBL" id="AHKC01016235">
    <property type="protein sequence ID" value="EKF28273.1"/>
    <property type="molecule type" value="Genomic_DNA"/>
</dbReference>
<organism evidence="1 2">
    <name type="scientific">Trypanosoma cruzi marinkellei</name>
    <dbReference type="NCBI Taxonomy" id="85056"/>
    <lineage>
        <taxon>Eukaryota</taxon>
        <taxon>Discoba</taxon>
        <taxon>Euglenozoa</taxon>
        <taxon>Kinetoplastea</taxon>
        <taxon>Metakinetoplastina</taxon>
        <taxon>Trypanosomatida</taxon>
        <taxon>Trypanosomatidae</taxon>
        <taxon>Trypanosoma</taxon>
        <taxon>Schizotrypanum</taxon>
    </lineage>
</organism>
<gene>
    <name evidence="1" type="ORF">MOQ_007984</name>
</gene>
<name>K2M015_TRYCR</name>